<protein>
    <recommendedName>
        <fullName evidence="3">CHAT domain-containing protein</fullName>
    </recommendedName>
</protein>
<keyword evidence="2" id="KW-1185">Reference proteome</keyword>
<dbReference type="EMBL" id="JBHGBT010000014">
    <property type="protein sequence ID" value="MFB4195967.1"/>
    <property type="molecule type" value="Genomic_DNA"/>
</dbReference>
<evidence type="ECO:0000313" key="2">
    <source>
        <dbReference type="Proteomes" id="UP001577267"/>
    </source>
</evidence>
<accession>A0ABV4ZPB9</accession>
<evidence type="ECO:0000313" key="1">
    <source>
        <dbReference type="EMBL" id="MFB4195967.1"/>
    </source>
</evidence>
<comment type="caution">
    <text evidence="1">The sequence shown here is derived from an EMBL/GenBank/DDBJ whole genome shotgun (WGS) entry which is preliminary data.</text>
</comment>
<organism evidence="1 2">
    <name type="scientific">Streptomyces carpaticus</name>
    <dbReference type="NCBI Taxonomy" id="285558"/>
    <lineage>
        <taxon>Bacteria</taxon>
        <taxon>Bacillati</taxon>
        <taxon>Actinomycetota</taxon>
        <taxon>Actinomycetes</taxon>
        <taxon>Kitasatosporales</taxon>
        <taxon>Streptomycetaceae</taxon>
        <taxon>Streptomyces</taxon>
    </lineage>
</organism>
<sequence>MEQESGRMFAATVDVVAIGHTGGEPYALRDLLTEYGADVRLLPVGSPRHLADVLNGTLSRADHLLLCCHGDERGILLDELAPELAEQQPFNGVLTPGITAELGRLDKPVVLSTGCMTGSDAMARGFLDAGCSAYIAPQGYPDGTAALAFAAAFYYRTLALGTPLTGAVATARALGGDTDLFRLWH</sequence>
<evidence type="ECO:0008006" key="3">
    <source>
        <dbReference type="Google" id="ProtNLM"/>
    </source>
</evidence>
<dbReference type="Proteomes" id="UP001577267">
    <property type="component" value="Unassembled WGS sequence"/>
</dbReference>
<dbReference type="RefSeq" id="WP_375063882.1">
    <property type="nucleotide sequence ID" value="NZ_JBHGBT010000014.1"/>
</dbReference>
<gene>
    <name evidence="1" type="ORF">ACE11A_16610</name>
</gene>
<name>A0ABV4ZPB9_9ACTN</name>
<proteinExistence type="predicted"/>
<reference evidence="1 2" key="1">
    <citation type="submission" date="2024-09" db="EMBL/GenBank/DDBJ databases">
        <title>Draft genome sequence of multifaceted antimicrobials producing Streptomyces sp. strain FH1.</title>
        <authorList>
            <person name="Hassan F."/>
            <person name="Ali H."/>
            <person name="Hassan N."/>
            <person name="Nawaz A."/>
        </authorList>
    </citation>
    <scope>NUCLEOTIDE SEQUENCE [LARGE SCALE GENOMIC DNA]</scope>
    <source>
        <strain evidence="1 2">FH1</strain>
    </source>
</reference>